<accession>F2CCN0</accession>
<dbReference type="Proteomes" id="UP000004826">
    <property type="component" value="Unassembled WGS sequence"/>
</dbReference>
<evidence type="ECO:0000313" key="4">
    <source>
        <dbReference type="Proteomes" id="UP000004826"/>
    </source>
</evidence>
<dbReference type="HOGENOM" id="CLU_110620_2_0_9"/>
<evidence type="ECO:0000313" key="3">
    <source>
        <dbReference type="EMBL" id="EGF19795.1"/>
    </source>
</evidence>
<dbReference type="PATRIC" id="fig|888818.3.peg.501"/>
<evidence type="ECO:0000256" key="1">
    <source>
        <dbReference type="SAM" id="MobiDB-lite"/>
    </source>
</evidence>
<dbReference type="Pfam" id="PF21805">
    <property type="entry name" value="Imm5_like"/>
    <property type="match status" value="1"/>
</dbReference>
<comment type="caution">
    <text evidence="3">The sequence shown here is derived from an EMBL/GenBank/DDBJ whole genome shotgun (WGS) entry which is preliminary data.</text>
</comment>
<organism evidence="3 4">
    <name type="scientific">Streptococcus sanguinis SK408</name>
    <dbReference type="NCBI Taxonomy" id="888818"/>
    <lineage>
        <taxon>Bacteria</taxon>
        <taxon>Bacillati</taxon>
        <taxon>Bacillota</taxon>
        <taxon>Bacilli</taxon>
        <taxon>Lactobacillales</taxon>
        <taxon>Streptococcaceae</taxon>
        <taxon>Streptococcus</taxon>
    </lineage>
</organism>
<reference evidence="3 4" key="1">
    <citation type="submission" date="2011-02" db="EMBL/GenBank/DDBJ databases">
        <authorList>
            <person name="Muzny D."/>
            <person name="Qin X."/>
            <person name="Deng J."/>
            <person name="Jiang H."/>
            <person name="Liu Y."/>
            <person name="Qu J."/>
            <person name="Song X.-Z."/>
            <person name="Zhang L."/>
            <person name="Thornton R."/>
            <person name="Coyle M."/>
            <person name="Francisco L."/>
            <person name="Jackson L."/>
            <person name="Javaid M."/>
            <person name="Korchina V."/>
            <person name="Kovar C."/>
            <person name="Mata R."/>
            <person name="Mathew T."/>
            <person name="Ngo R."/>
            <person name="Nguyen L."/>
            <person name="Nguyen N."/>
            <person name="Okwuonu G."/>
            <person name="Ongeri F."/>
            <person name="Pham C."/>
            <person name="Simmons D."/>
            <person name="Wilczek-Boney K."/>
            <person name="Hale W."/>
            <person name="Jakkamsetti A."/>
            <person name="Pham P."/>
            <person name="Ruth R."/>
            <person name="San Lucas F."/>
            <person name="Warren J."/>
            <person name="Zhang J."/>
            <person name="Zhao Z."/>
            <person name="Zhou C."/>
            <person name="Zhu D."/>
            <person name="Lee S."/>
            <person name="Bess C."/>
            <person name="Blankenburg K."/>
            <person name="Forbes L."/>
            <person name="Fu Q."/>
            <person name="Gubbala S."/>
            <person name="Hirani K."/>
            <person name="Jayaseelan J.C."/>
            <person name="Lara F."/>
            <person name="Munidasa M."/>
            <person name="Palculict T."/>
            <person name="Patil S."/>
            <person name="Pu L.-L."/>
            <person name="Saada N."/>
            <person name="Tang L."/>
            <person name="Weissenberger G."/>
            <person name="Zhu Y."/>
            <person name="Hemphill L."/>
            <person name="Shang Y."/>
            <person name="Youmans B."/>
            <person name="Ayvaz T."/>
            <person name="Ross M."/>
            <person name="Santibanez J."/>
            <person name="Aqrawi P."/>
            <person name="Gross S."/>
            <person name="Joshi V."/>
            <person name="Fowler G."/>
            <person name="Nazareth L."/>
            <person name="Reid J."/>
            <person name="Worley K."/>
            <person name="Petrosino J."/>
            <person name="Highlander S."/>
            <person name="Gibbs R."/>
        </authorList>
    </citation>
    <scope>NUCLEOTIDE SEQUENCE [LARGE SCALE GENOMIC DNA]</scope>
    <source>
        <strain evidence="3 4">SK408</strain>
    </source>
</reference>
<evidence type="ECO:0000259" key="2">
    <source>
        <dbReference type="Pfam" id="PF21805"/>
    </source>
</evidence>
<protein>
    <recommendedName>
        <fullName evidence="2">Imm-5-like domain-containing protein</fullName>
    </recommendedName>
</protein>
<name>F2CCN0_STRSA</name>
<dbReference type="InterPro" id="IPR048667">
    <property type="entry name" value="Imm5-like"/>
</dbReference>
<dbReference type="AlphaFoldDB" id="F2CCN0"/>
<feature type="domain" description="Imm-5-like" evidence="2">
    <location>
        <begin position="73"/>
        <end position="198"/>
    </location>
</feature>
<dbReference type="EMBL" id="AFBE01000002">
    <property type="protein sequence ID" value="EGF19795.1"/>
    <property type="molecule type" value="Genomic_DNA"/>
</dbReference>
<gene>
    <name evidence="3" type="ORF">HMPREF9391_0515</name>
</gene>
<sequence length="209" mass="23781">MQFERMRELSSLASSTRKARSVENGGNMKSEDYAWNAHERECYENGQVSLPSPYKLKILDNGQKRLELEQILVQLPQKQLAQWAMQHATRYIALIDIGDDIEKQQILTQVQEVFEARLAGNVSAYELRKAGFLAQQLSQQAKSPVSKYAARVFSQAVATAHMRGHAIVSADYAVKVINMQSPDDMKAVISERKQQIRLAKEWQKCINEL</sequence>
<feature type="region of interest" description="Disordered" evidence="1">
    <location>
        <begin position="1"/>
        <end position="29"/>
    </location>
</feature>
<proteinExistence type="predicted"/>